<dbReference type="Gene3D" id="1.20.120.1490">
    <property type="match status" value="1"/>
</dbReference>
<keyword evidence="3 7" id="KW-0732">Signal</keyword>
<keyword evidence="6" id="KW-0472">Membrane</keyword>
<organism evidence="8 9">
    <name type="scientific">Candidatus Muproteobacteria bacterium RBG_16_65_34</name>
    <dbReference type="NCBI Taxonomy" id="1817760"/>
    <lineage>
        <taxon>Bacteria</taxon>
        <taxon>Pseudomonadati</taxon>
        <taxon>Pseudomonadota</taxon>
        <taxon>Candidatus Muproteobacteria</taxon>
    </lineage>
</organism>
<dbReference type="InterPro" id="IPR012899">
    <property type="entry name" value="LTXXQ"/>
</dbReference>
<sequence>MRKFSTTTFLAGAALFVAALSSAFAQPPRGEGAPADRPPGSGAGGPGMMGPGGGMMGGGMGMGPGMMGGMGPGMGMMGMGGMMGPGMAMLWALDLDDAQRAKITKIQEENRKKDWELLGKIQDEQAKLRELYTATDTPDPKKVGAIYGAIGKLQQQLAESNAETWNRIHEVLTKEQREQLKQRQRGARAPGAGGGPMMRGPAPAR</sequence>
<keyword evidence="4" id="KW-0574">Periplasm</keyword>
<dbReference type="GO" id="GO:0051082">
    <property type="term" value="F:unfolded protein binding"/>
    <property type="evidence" value="ECO:0007669"/>
    <property type="project" value="TreeGrafter"/>
</dbReference>
<comment type="subcellular location">
    <subcellularLocation>
        <location evidence="1">Periplasm</location>
    </subcellularLocation>
</comment>
<feature type="region of interest" description="Disordered" evidence="5">
    <location>
        <begin position="177"/>
        <end position="205"/>
    </location>
</feature>
<evidence type="ECO:0000313" key="8">
    <source>
        <dbReference type="EMBL" id="OGI46582.1"/>
    </source>
</evidence>
<evidence type="ECO:0000256" key="2">
    <source>
        <dbReference type="ARBA" id="ARBA00008441"/>
    </source>
</evidence>
<feature type="compositionally biased region" description="Gly residues" evidence="5">
    <location>
        <begin position="41"/>
        <end position="51"/>
    </location>
</feature>
<evidence type="ECO:0000256" key="6">
    <source>
        <dbReference type="SAM" id="Phobius"/>
    </source>
</evidence>
<gene>
    <name evidence="8" type="ORF">A2151_06940</name>
</gene>
<comment type="caution">
    <text evidence="8">The sequence shown here is derived from an EMBL/GenBank/DDBJ whole genome shotgun (WGS) entry which is preliminary data.</text>
</comment>
<dbReference type="GO" id="GO:0030288">
    <property type="term" value="C:outer membrane-bounded periplasmic space"/>
    <property type="evidence" value="ECO:0007669"/>
    <property type="project" value="TreeGrafter"/>
</dbReference>
<name>A0A1F6TNB9_9PROT</name>
<reference evidence="8 9" key="1">
    <citation type="journal article" date="2016" name="Nat. Commun.">
        <title>Thousands of microbial genomes shed light on interconnected biogeochemical processes in an aquifer system.</title>
        <authorList>
            <person name="Anantharaman K."/>
            <person name="Brown C.T."/>
            <person name="Hug L.A."/>
            <person name="Sharon I."/>
            <person name="Castelle C.J."/>
            <person name="Probst A.J."/>
            <person name="Thomas B.C."/>
            <person name="Singh A."/>
            <person name="Wilkins M.J."/>
            <person name="Karaoz U."/>
            <person name="Brodie E.L."/>
            <person name="Williams K.H."/>
            <person name="Hubbard S.S."/>
            <person name="Banfield J.F."/>
        </authorList>
    </citation>
    <scope>NUCLEOTIDE SEQUENCE [LARGE SCALE GENOMIC DNA]</scope>
</reference>
<dbReference type="AlphaFoldDB" id="A0A1F6TNB9"/>
<evidence type="ECO:0000256" key="1">
    <source>
        <dbReference type="ARBA" id="ARBA00004418"/>
    </source>
</evidence>
<dbReference type="PANTHER" id="PTHR38102">
    <property type="entry name" value="PERIPLASMIC CHAPERONE SPY"/>
    <property type="match status" value="1"/>
</dbReference>
<keyword evidence="6" id="KW-0812">Transmembrane</keyword>
<feature type="region of interest" description="Disordered" evidence="5">
    <location>
        <begin position="26"/>
        <end position="51"/>
    </location>
</feature>
<dbReference type="PANTHER" id="PTHR38102:SF1">
    <property type="entry name" value="PERIPLASMIC CHAPERONE SPY"/>
    <property type="match status" value="1"/>
</dbReference>
<evidence type="ECO:0000256" key="5">
    <source>
        <dbReference type="SAM" id="MobiDB-lite"/>
    </source>
</evidence>
<feature type="chain" id="PRO_5009526751" description="Zinc resistance-associated protein" evidence="7">
    <location>
        <begin position="26"/>
        <end position="205"/>
    </location>
</feature>
<dbReference type="EMBL" id="MFSU01000078">
    <property type="protein sequence ID" value="OGI46582.1"/>
    <property type="molecule type" value="Genomic_DNA"/>
</dbReference>
<feature type="signal peptide" evidence="7">
    <location>
        <begin position="1"/>
        <end position="25"/>
    </location>
</feature>
<protein>
    <recommendedName>
        <fullName evidence="10">Zinc resistance-associated protein</fullName>
    </recommendedName>
</protein>
<dbReference type="Proteomes" id="UP000178885">
    <property type="component" value="Unassembled WGS sequence"/>
</dbReference>
<feature type="transmembrane region" description="Helical" evidence="6">
    <location>
        <begin position="74"/>
        <end position="93"/>
    </location>
</feature>
<dbReference type="InterPro" id="IPR052211">
    <property type="entry name" value="Cpx_auxiliary_protein"/>
</dbReference>
<evidence type="ECO:0000256" key="4">
    <source>
        <dbReference type="ARBA" id="ARBA00022764"/>
    </source>
</evidence>
<accession>A0A1F6TNB9</accession>
<evidence type="ECO:0000313" key="9">
    <source>
        <dbReference type="Proteomes" id="UP000178885"/>
    </source>
</evidence>
<dbReference type="CDD" id="cd09916">
    <property type="entry name" value="CpxP_like"/>
    <property type="match status" value="1"/>
</dbReference>
<comment type="similarity">
    <text evidence="2">Belongs to the CpxP/Spy family.</text>
</comment>
<dbReference type="STRING" id="1817760.A2151_06940"/>
<proteinExistence type="inferred from homology"/>
<evidence type="ECO:0000256" key="3">
    <source>
        <dbReference type="ARBA" id="ARBA00022729"/>
    </source>
</evidence>
<keyword evidence="6" id="KW-1133">Transmembrane helix</keyword>
<evidence type="ECO:0000256" key="7">
    <source>
        <dbReference type="SAM" id="SignalP"/>
    </source>
</evidence>
<evidence type="ECO:0008006" key="10">
    <source>
        <dbReference type="Google" id="ProtNLM"/>
    </source>
</evidence>
<dbReference type="Pfam" id="PF07813">
    <property type="entry name" value="LTXXQ"/>
    <property type="match status" value="1"/>
</dbReference>